<comment type="cofactor">
    <cofactor evidence="1 4">
        <name>pyridoxal 5'-phosphate</name>
        <dbReference type="ChEBI" id="CHEBI:597326"/>
    </cofactor>
</comment>
<dbReference type="InterPro" id="IPR015421">
    <property type="entry name" value="PyrdxlP-dep_Trfase_major"/>
</dbReference>
<organism evidence="6 7">
    <name type="scientific">Neolewinella maritima</name>
    <dbReference type="NCBI Taxonomy" id="1383882"/>
    <lineage>
        <taxon>Bacteria</taxon>
        <taxon>Pseudomonadati</taxon>
        <taxon>Bacteroidota</taxon>
        <taxon>Saprospiria</taxon>
        <taxon>Saprospirales</taxon>
        <taxon>Lewinellaceae</taxon>
        <taxon>Neolewinella</taxon>
    </lineage>
</organism>
<evidence type="ECO:0000313" key="6">
    <source>
        <dbReference type="EMBL" id="CAH1000090.1"/>
    </source>
</evidence>
<dbReference type="SUPFAM" id="SSF53383">
    <property type="entry name" value="PLP-dependent transferases"/>
    <property type="match status" value="1"/>
</dbReference>
<evidence type="ECO:0000256" key="4">
    <source>
        <dbReference type="RuleBase" id="RU000481"/>
    </source>
</evidence>
<dbReference type="Pfam" id="PF00155">
    <property type="entry name" value="Aminotran_1_2"/>
    <property type="match status" value="1"/>
</dbReference>
<keyword evidence="2 4" id="KW-0032">Aminotransferase</keyword>
<dbReference type="InterPro" id="IPR015424">
    <property type="entry name" value="PyrdxlP-dep_Trfase"/>
</dbReference>
<dbReference type="EC" id="2.6.1.-" evidence="4"/>
<comment type="similarity">
    <text evidence="4">Belongs to the class-I pyridoxal-phosphate-dependent aminotransferase family.</text>
</comment>
<sequence>MMTTSPATVTPILPVSDRLGDTKEYYFSSKLREIAQLRARGKDILNLGIGSPDLPPAPEVIAALTHSAGRSDTHGYQPYTGCPELRQAFATWYQNFFHVDLDPATELLPLMGSKEGIMHISMAFLNPGDEVLIPNPGYPTYRSATELAGGTARTYDLRADQGWLPDLDALAAEGLGRVKIMWINYPHMPTGAAAPPDFFARLIAFAREHQILLVNDNPYAFILTDSVQSLLAVPGAREVALELSSLSKAQNMAGWRVGVLAGAAAYLQTVLRFKSNMDSGMFLPVQRAATVALDLGQDWYDQLNTTYRQRRTVALQIMDTLGCTYQRDQVGLFVWAKTPAGTDGYRTCDRALYDHDVFITPGGIFGTAGEDYVRISLCSPVGVLQEALDRLGGSAQVRSKANGQ</sequence>
<dbReference type="InterPro" id="IPR004839">
    <property type="entry name" value="Aminotransferase_I/II_large"/>
</dbReference>
<accession>A0ABN8F1A2</accession>
<dbReference type="RefSeq" id="WP_238750162.1">
    <property type="nucleotide sequence ID" value="NZ_CAKLPZ010000001.1"/>
</dbReference>
<name>A0ABN8F1A2_9BACT</name>
<comment type="caution">
    <text evidence="6">The sequence shown here is derived from an EMBL/GenBank/DDBJ whole genome shotgun (WGS) entry which is preliminary data.</text>
</comment>
<dbReference type="EMBL" id="CAKLPZ010000001">
    <property type="protein sequence ID" value="CAH1000090.1"/>
    <property type="molecule type" value="Genomic_DNA"/>
</dbReference>
<feature type="domain" description="Aminotransferase class I/classII large" evidence="5">
    <location>
        <begin position="42"/>
        <end position="391"/>
    </location>
</feature>
<reference evidence="6" key="1">
    <citation type="submission" date="2021-12" db="EMBL/GenBank/DDBJ databases">
        <authorList>
            <person name="Rodrigo-Torres L."/>
            <person name="Arahal R. D."/>
            <person name="Lucena T."/>
        </authorList>
    </citation>
    <scope>NUCLEOTIDE SEQUENCE</scope>
    <source>
        <strain evidence="6">CECT 8419</strain>
    </source>
</reference>
<dbReference type="Gene3D" id="3.40.640.10">
    <property type="entry name" value="Type I PLP-dependent aspartate aminotransferase-like (Major domain)"/>
    <property type="match status" value="1"/>
</dbReference>
<evidence type="ECO:0000256" key="3">
    <source>
        <dbReference type="ARBA" id="ARBA00022679"/>
    </source>
</evidence>
<protein>
    <recommendedName>
        <fullName evidence="4">Aminotransferase</fullName>
        <ecNumber evidence="4">2.6.1.-</ecNumber>
    </recommendedName>
</protein>
<dbReference type="Proteomes" id="UP000837803">
    <property type="component" value="Unassembled WGS sequence"/>
</dbReference>
<keyword evidence="7" id="KW-1185">Reference proteome</keyword>
<keyword evidence="3 4" id="KW-0808">Transferase</keyword>
<gene>
    <name evidence="6" type="primary">dapL_1</name>
    <name evidence="6" type="ORF">LEM8419_01254</name>
</gene>
<dbReference type="CDD" id="cd00609">
    <property type="entry name" value="AAT_like"/>
    <property type="match status" value="1"/>
</dbReference>
<dbReference type="PANTHER" id="PTHR42832:SF3">
    <property type="entry name" value="L-GLUTAMINE--4-(METHYLSULFANYL)-2-OXOBUTANOATE AMINOTRANSFERASE"/>
    <property type="match status" value="1"/>
</dbReference>
<dbReference type="PANTHER" id="PTHR42832">
    <property type="entry name" value="AMINO ACID AMINOTRANSFERASE"/>
    <property type="match status" value="1"/>
</dbReference>
<evidence type="ECO:0000313" key="7">
    <source>
        <dbReference type="Proteomes" id="UP000837803"/>
    </source>
</evidence>
<evidence type="ECO:0000256" key="1">
    <source>
        <dbReference type="ARBA" id="ARBA00001933"/>
    </source>
</evidence>
<dbReference type="InterPro" id="IPR004838">
    <property type="entry name" value="NHTrfase_class1_PyrdxlP-BS"/>
</dbReference>
<proteinExistence type="inferred from homology"/>
<dbReference type="GO" id="GO:0010285">
    <property type="term" value="F:L,L-diaminopimelate aminotransferase activity"/>
    <property type="evidence" value="ECO:0007669"/>
    <property type="project" value="UniProtKB-EC"/>
</dbReference>
<evidence type="ECO:0000256" key="2">
    <source>
        <dbReference type="ARBA" id="ARBA00022576"/>
    </source>
</evidence>
<evidence type="ECO:0000259" key="5">
    <source>
        <dbReference type="Pfam" id="PF00155"/>
    </source>
</evidence>
<dbReference type="PROSITE" id="PS00105">
    <property type="entry name" value="AA_TRANSFER_CLASS_1"/>
    <property type="match status" value="1"/>
</dbReference>
<dbReference type="InterPro" id="IPR050881">
    <property type="entry name" value="LL-DAP_aminotransferase"/>
</dbReference>
<dbReference type="Gene3D" id="3.90.1150.10">
    <property type="entry name" value="Aspartate Aminotransferase, domain 1"/>
    <property type="match status" value="1"/>
</dbReference>
<dbReference type="InterPro" id="IPR015422">
    <property type="entry name" value="PyrdxlP-dep_Trfase_small"/>
</dbReference>